<dbReference type="InParanoid" id="D4H6Z6"/>
<dbReference type="InterPro" id="IPR022000">
    <property type="entry name" value="Min27-like_integrase_DNA_bind"/>
</dbReference>
<keyword evidence="4" id="KW-0233">DNA recombination</keyword>
<evidence type="ECO:0000259" key="6">
    <source>
        <dbReference type="PROSITE" id="PS51898"/>
    </source>
</evidence>
<evidence type="ECO:0000256" key="5">
    <source>
        <dbReference type="PROSITE-ProRule" id="PRU01248"/>
    </source>
</evidence>
<dbReference type="InterPro" id="IPR011010">
    <property type="entry name" value="DNA_brk_join_enz"/>
</dbReference>
<dbReference type="InterPro" id="IPR010998">
    <property type="entry name" value="Integrase_recombinase_N"/>
</dbReference>
<evidence type="ECO:0000256" key="4">
    <source>
        <dbReference type="ARBA" id="ARBA00023172"/>
    </source>
</evidence>
<dbReference type="PROSITE" id="PS51900">
    <property type="entry name" value="CB"/>
    <property type="match status" value="1"/>
</dbReference>
<dbReference type="PANTHER" id="PTHR30349:SF64">
    <property type="entry name" value="PROPHAGE INTEGRASE INTD-RELATED"/>
    <property type="match status" value="1"/>
</dbReference>
<feature type="domain" description="Tyr recombinase" evidence="6">
    <location>
        <begin position="191"/>
        <end position="378"/>
    </location>
</feature>
<dbReference type="AlphaFoldDB" id="D4H6Z6"/>
<dbReference type="PaxDb" id="522772-Dacet_1090"/>
<dbReference type="Pfam" id="PF13102">
    <property type="entry name" value="Phage_int_SAM_5"/>
    <property type="match status" value="1"/>
</dbReference>
<dbReference type="Proteomes" id="UP000002012">
    <property type="component" value="Chromosome"/>
</dbReference>
<organism evidence="8 9">
    <name type="scientific">Denitrovibrio acetiphilus (strain DSM 12809 / NBRC 114555 / N2460)</name>
    <dbReference type="NCBI Taxonomy" id="522772"/>
    <lineage>
        <taxon>Bacteria</taxon>
        <taxon>Pseudomonadati</taxon>
        <taxon>Deferribacterota</taxon>
        <taxon>Deferribacteres</taxon>
        <taxon>Deferribacterales</taxon>
        <taxon>Geovibrionaceae</taxon>
        <taxon>Denitrovibrio</taxon>
    </lineage>
</organism>
<dbReference type="InterPro" id="IPR044068">
    <property type="entry name" value="CB"/>
</dbReference>
<comment type="similarity">
    <text evidence="1">Belongs to the 'phage' integrase family.</text>
</comment>
<dbReference type="PROSITE" id="PS51898">
    <property type="entry name" value="TYR_RECOMBINASE"/>
    <property type="match status" value="1"/>
</dbReference>
<dbReference type="InterPro" id="IPR013762">
    <property type="entry name" value="Integrase-like_cat_sf"/>
</dbReference>
<dbReference type="STRING" id="522772.Dacet_1090"/>
<dbReference type="KEGG" id="dap:Dacet_1090"/>
<evidence type="ECO:0000313" key="8">
    <source>
        <dbReference type="EMBL" id="ADD67862.1"/>
    </source>
</evidence>
<feature type="domain" description="Core-binding (CB)" evidence="7">
    <location>
        <begin position="84"/>
        <end position="170"/>
    </location>
</feature>
<dbReference type="CDD" id="cd01189">
    <property type="entry name" value="INT_ICEBs1_C_like"/>
    <property type="match status" value="1"/>
</dbReference>
<reference evidence="8 9" key="1">
    <citation type="journal article" date="2010" name="Stand. Genomic Sci.">
        <title>Complete genome sequence of Denitrovibrio acetiphilus type strain (N2460).</title>
        <authorList>
            <person name="Kiss H."/>
            <person name="Lang E."/>
            <person name="Lapidus A."/>
            <person name="Copeland A."/>
            <person name="Nolan M."/>
            <person name="Glavina Del Rio T."/>
            <person name="Chen F."/>
            <person name="Lucas S."/>
            <person name="Tice H."/>
            <person name="Cheng J.F."/>
            <person name="Han C."/>
            <person name="Goodwin L."/>
            <person name="Pitluck S."/>
            <person name="Liolios K."/>
            <person name="Pati A."/>
            <person name="Ivanova N."/>
            <person name="Mavromatis K."/>
            <person name="Chen A."/>
            <person name="Palaniappan K."/>
            <person name="Land M."/>
            <person name="Hauser L."/>
            <person name="Chang Y.J."/>
            <person name="Jeffries C.D."/>
            <person name="Detter J.C."/>
            <person name="Brettin T."/>
            <person name="Spring S."/>
            <person name="Rohde M."/>
            <person name="Goker M."/>
            <person name="Woyke T."/>
            <person name="Bristow J."/>
            <person name="Eisen J.A."/>
            <person name="Markowitz V."/>
            <person name="Hugenholtz P."/>
            <person name="Kyrpides N.C."/>
            <person name="Klenk H.P."/>
        </authorList>
    </citation>
    <scope>NUCLEOTIDE SEQUENCE [LARGE SCALE GENOMIC DNA]</scope>
    <source>
        <strain evidence="9">DSM 12809 / NBRC 114555 / N2460</strain>
    </source>
</reference>
<dbReference type="Gene3D" id="1.10.150.130">
    <property type="match status" value="1"/>
</dbReference>
<evidence type="ECO:0000256" key="1">
    <source>
        <dbReference type="ARBA" id="ARBA00008857"/>
    </source>
</evidence>
<keyword evidence="2" id="KW-0229">DNA integration</keyword>
<proteinExistence type="inferred from homology"/>
<evidence type="ECO:0000313" key="9">
    <source>
        <dbReference type="Proteomes" id="UP000002012"/>
    </source>
</evidence>
<evidence type="ECO:0000256" key="3">
    <source>
        <dbReference type="ARBA" id="ARBA00023125"/>
    </source>
</evidence>
<dbReference type="RefSeq" id="WP_013010386.1">
    <property type="nucleotide sequence ID" value="NC_013943.1"/>
</dbReference>
<name>D4H6Z6_DENA2</name>
<dbReference type="OrthoDB" id="9795573at2"/>
<dbReference type="InterPro" id="IPR050090">
    <property type="entry name" value="Tyrosine_recombinase_XerCD"/>
</dbReference>
<dbReference type="Pfam" id="PF00589">
    <property type="entry name" value="Phage_integrase"/>
    <property type="match status" value="1"/>
</dbReference>
<dbReference type="EMBL" id="CP001968">
    <property type="protein sequence ID" value="ADD67862.1"/>
    <property type="molecule type" value="Genomic_DNA"/>
</dbReference>
<dbReference type="SUPFAM" id="SSF56349">
    <property type="entry name" value="DNA breaking-rejoining enzymes"/>
    <property type="match status" value="1"/>
</dbReference>
<keyword evidence="3 5" id="KW-0238">DNA-binding</keyword>
<evidence type="ECO:0000259" key="7">
    <source>
        <dbReference type="PROSITE" id="PS51900"/>
    </source>
</evidence>
<dbReference type="GO" id="GO:0015074">
    <property type="term" value="P:DNA integration"/>
    <property type="evidence" value="ECO:0007669"/>
    <property type="project" value="UniProtKB-KW"/>
</dbReference>
<protein>
    <submittedName>
        <fullName evidence="8">Integrase family protein</fullName>
    </submittedName>
</protein>
<evidence type="ECO:0000256" key="2">
    <source>
        <dbReference type="ARBA" id="ARBA00022908"/>
    </source>
</evidence>
<sequence>MAQVKTKTVRVRKDKDRLLLDFYYSDVRCREYLSVQANKEGRRYAERQAKLLEQAILDGNFEYAEWFPNSKKCRLFNSVRKSHKTFAEVAEEWKEHVERLHKAGELKRTTLRNYMNSLKSILDYFAIYEMQNITKSLVDDYKFELLDKPLSKKSINNKLTPLRRIFDYAYEMGYIEHNVMDRVKNFTLELPEIEPFNQLEVQAILNHLQKNNPKFHAMFTILFHTGMRIGEVLAMKWKNFDEMFCSYHVKEHFTEKRLDTPKTKASKRIVPLTDEAMKALRNHKQYTFMKSDFIFCNQYGDPWVSSDNIMKQVWEPMLKKLGIAYRIIYQCRHTHASLSILAGDNLAHIAERMGHKNVGTLITRYAKYVKSVQFQQPKIGSFLSNSGHDLQSGGHNLSEYCQNQESPITN</sequence>
<dbReference type="eggNOG" id="COG0582">
    <property type="taxonomic scope" value="Bacteria"/>
</dbReference>
<dbReference type="Pfam" id="PF12167">
    <property type="entry name" value="Arm-DNA-bind_2"/>
    <property type="match status" value="1"/>
</dbReference>
<dbReference type="InterPro" id="IPR025269">
    <property type="entry name" value="SAM-like_dom"/>
</dbReference>
<dbReference type="GO" id="GO:0003677">
    <property type="term" value="F:DNA binding"/>
    <property type="evidence" value="ECO:0007669"/>
    <property type="project" value="UniProtKB-UniRule"/>
</dbReference>
<dbReference type="InterPro" id="IPR002104">
    <property type="entry name" value="Integrase_catalytic"/>
</dbReference>
<dbReference type="GO" id="GO:0006310">
    <property type="term" value="P:DNA recombination"/>
    <property type="evidence" value="ECO:0007669"/>
    <property type="project" value="UniProtKB-KW"/>
</dbReference>
<dbReference type="FunCoup" id="D4H6Z6">
    <property type="interactions" value="71"/>
</dbReference>
<dbReference type="PANTHER" id="PTHR30349">
    <property type="entry name" value="PHAGE INTEGRASE-RELATED"/>
    <property type="match status" value="1"/>
</dbReference>
<dbReference type="HOGENOM" id="CLU_027562_8_2_0"/>
<dbReference type="Gene3D" id="1.10.443.10">
    <property type="entry name" value="Intergrase catalytic core"/>
    <property type="match status" value="1"/>
</dbReference>
<gene>
    <name evidence="8" type="ordered locus">Dacet_1090</name>
</gene>
<accession>D4H6Z6</accession>
<keyword evidence="9" id="KW-1185">Reference proteome</keyword>